<evidence type="ECO:0000313" key="2">
    <source>
        <dbReference type="EMBL" id="MCW3788542.1"/>
    </source>
</evidence>
<evidence type="ECO:0000259" key="1">
    <source>
        <dbReference type="Pfam" id="PF10056"/>
    </source>
</evidence>
<reference evidence="2" key="1">
    <citation type="submission" date="2022-10" db="EMBL/GenBank/DDBJ databases">
        <authorList>
            <person name="Yu W.X."/>
        </authorList>
    </citation>
    <scope>NUCLEOTIDE SEQUENCE</scope>
    <source>
        <strain evidence="2">AAT</strain>
    </source>
</reference>
<protein>
    <submittedName>
        <fullName evidence="2">DUF2293 domain-containing protein</fullName>
    </submittedName>
</protein>
<dbReference type="RefSeq" id="WP_301192100.1">
    <property type="nucleotide sequence ID" value="NZ_JAPDPJ010000056.1"/>
</dbReference>
<evidence type="ECO:0000313" key="3">
    <source>
        <dbReference type="Proteomes" id="UP001209229"/>
    </source>
</evidence>
<name>A0AAE3M7P9_9BACT</name>
<dbReference type="InterPro" id="IPR018744">
    <property type="entry name" value="DUF2293"/>
</dbReference>
<feature type="domain" description="DUF2293" evidence="1">
    <location>
        <begin position="122"/>
        <end position="206"/>
    </location>
</feature>
<keyword evidence="3" id="KW-1185">Reference proteome</keyword>
<dbReference type="PANTHER" id="PTHR38113">
    <property type="match status" value="1"/>
</dbReference>
<dbReference type="PANTHER" id="PTHR38113:SF2">
    <property type="entry name" value="DUF2293 DOMAIN-CONTAINING PROTEIN"/>
    <property type="match status" value="1"/>
</dbReference>
<organism evidence="2 3">
    <name type="scientific">Plebeiibacterium sediminum</name>
    <dbReference type="NCBI Taxonomy" id="2992112"/>
    <lineage>
        <taxon>Bacteria</taxon>
        <taxon>Pseudomonadati</taxon>
        <taxon>Bacteroidota</taxon>
        <taxon>Bacteroidia</taxon>
        <taxon>Marinilabiliales</taxon>
        <taxon>Marinilabiliaceae</taxon>
        <taxon>Plebeiibacterium</taxon>
    </lineage>
</organism>
<accession>A0AAE3M7P9</accession>
<proteinExistence type="predicted"/>
<dbReference type="AlphaFoldDB" id="A0AAE3M7P9"/>
<sequence length="226" mass="26006">MHSQVKILSTNKLGQLTDDEGIKQTPPHDWVFLPAGDAGVTRKVTSQKKYWKVVFKKGRRTMSKGIWAPQTIIDWAKKEMQATRNTEAYKKQRAYSIKRREEQQNNYEQEFCIAVEQFLNFDPKYDVIAKTVAILVTKHAIPVGSGTVARTSMIPIEERASKAVIAWMRHQTTQYDHMHIAKVKGERRSVRRSLAEQSVQVLDNYRKGRIIPANCPLKNAITKKLQ</sequence>
<dbReference type="EMBL" id="JAPDPJ010000056">
    <property type="protein sequence ID" value="MCW3788542.1"/>
    <property type="molecule type" value="Genomic_DNA"/>
</dbReference>
<dbReference type="Pfam" id="PF10056">
    <property type="entry name" value="DUF2293"/>
    <property type="match status" value="1"/>
</dbReference>
<comment type="caution">
    <text evidence="2">The sequence shown here is derived from an EMBL/GenBank/DDBJ whole genome shotgun (WGS) entry which is preliminary data.</text>
</comment>
<dbReference type="Proteomes" id="UP001209229">
    <property type="component" value="Unassembled WGS sequence"/>
</dbReference>
<gene>
    <name evidence="2" type="ORF">OM075_18890</name>
</gene>